<dbReference type="GO" id="GO:0030313">
    <property type="term" value="C:cell envelope"/>
    <property type="evidence" value="ECO:0007669"/>
    <property type="project" value="UniProtKB-SubCell"/>
</dbReference>
<dbReference type="SUPFAM" id="SSF52833">
    <property type="entry name" value="Thioredoxin-like"/>
    <property type="match status" value="1"/>
</dbReference>
<dbReference type="InterPro" id="IPR013766">
    <property type="entry name" value="Thioredoxin_domain"/>
</dbReference>
<dbReference type="PANTHER" id="PTHR42852">
    <property type="entry name" value="THIOL:DISULFIDE INTERCHANGE PROTEIN DSBE"/>
    <property type="match status" value="1"/>
</dbReference>
<dbReference type="Proteomes" id="UP000199118">
    <property type="component" value="Unassembled WGS sequence"/>
</dbReference>
<feature type="domain" description="Thioredoxin" evidence="5">
    <location>
        <begin position="49"/>
        <end position="194"/>
    </location>
</feature>
<dbReference type="OrthoDB" id="9799347at2"/>
<dbReference type="PANTHER" id="PTHR42852:SF17">
    <property type="entry name" value="THIOREDOXIN-LIKE PROTEIN HI_1115"/>
    <property type="match status" value="1"/>
</dbReference>
<evidence type="ECO:0000256" key="1">
    <source>
        <dbReference type="ARBA" id="ARBA00004196"/>
    </source>
</evidence>
<proteinExistence type="predicted"/>
<name>A0A1H2VWW7_9RHOB</name>
<protein>
    <submittedName>
        <fullName evidence="6">Thiol-disulfide isomerase or thioredoxin</fullName>
    </submittedName>
</protein>
<keyword evidence="4" id="KW-0732">Signal</keyword>
<dbReference type="GO" id="GO:0015036">
    <property type="term" value="F:disulfide oxidoreductase activity"/>
    <property type="evidence" value="ECO:0007669"/>
    <property type="project" value="UniProtKB-ARBA"/>
</dbReference>
<evidence type="ECO:0000313" key="6">
    <source>
        <dbReference type="EMBL" id="SDW72830.1"/>
    </source>
</evidence>
<feature type="chain" id="PRO_5011615843" evidence="4">
    <location>
        <begin position="25"/>
        <end position="197"/>
    </location>
</feature>
<comment type="subcellular location">
    <subcellularLocation>
        <location evidence="1">Cell envelope</location>
    </subcellularLocation>
</comment>
<keyword evidence="6" id="KW-0413">Isomerase</keyword>
<dbReference type="InterPro" id="IPR017937">
    <property type="entry name" value="Thioredoxin_CS"/>
</dbReference>
<evidence type="ECO:0000259" key="5">
    <source>
        <dbReference type="PROSITE" id="PS51352"/>
    </source>
</evidence>
<accession>A0A1H2VWW7</accession>
<dbReference type="STRING" id="356660.SAMN05444336_102197"/>
<organism evidence="6 7">
    <name type="scientific">Albimonas donghaensis</name>
    <dbReference type="NCBI Taxonomy" id="356660"/>
    <lineage>
        <taxon>Bacteria</taxon>
        <taxon>Pseudomonadati</taxon>
        <taxon>Pseudomonadota</taxon>
        <taxon>Alphaproteobacteria</taxon>
        <taxon>Rhodobacterales</taxon>
        <taxon>Paracoccaceae</taxon>
        <taxon>Albimonas</taxon>
    </lineage>
</organism>
<dbReference type="GO" id="GO:0016853">
    <property type="term" value="F:isomerase activity"/>
    <property type="evidence" value="ECO:0007669"/>
    <property type="project" value="UniProtKB-KW"/>
</dbReference>
<dbReference type="InterPro" id="IPR013740">
    <property type="entry name" value="Redoxin"/>
</dbReference>
<keyword evidence="2" id="KW-0201">Cytochrome c-type biogenesis</keyword>
<evidence type="ECO:0000256" key="3">
    <source>
        <dbReference type="ARBA" id="ARBA00023284"/>
    </source>
</evidence>
<dbReference type="GO" id="GO:0017004">
    <property type="term" value="P:cytochrome complex assembly"/>
    <property type="evidence" value="ECO:0007669"/>
    <property type="project" value="UniProtKB-KW"/>
</dbReference>
<dbReference type="CDD" id="cd02966">
    <property type="entry name" value="TlpA_like_family"/>
    <property type="match status" value="1"/>
</dbReference>
<dbReference type="InterPro" id="IPR036249">
    <property type="entry name" value="Thioredoxin-like_sf"/>
</dbReference>
<evidence type="ECO:0000256" key="4">
    <source>
        <dbReference type="SAM" id="SignalP"/>
    </source>
</evidence>
<evidence type="ECO:0000313" key="7">
    <source>
        <dbReference type="Proteomes" id="UP000199118"/>
    </source>
</evidence>
<feature type="signal peptide" evidence="4">
    <location>
        <begin position="1"/>
        <end position="24"/>
    </location>
</feature>
<gene>
    <name evidence="6" type="ORF">SAMN05444336_102197</name>
</gene>
<keyword evidence="3" id="KW-0676">Redox-active center</keyword>
<dbReference type="InterPro" id="IPR050553">
    <property type="entry name" value="Thioredoxin_ResA/DsbE_sf"/>
</dbReference>
<dbReference type="EMBL" id="FNMZ01000002">
    <property type="protein sequence ID" value="SDW72830.1"/>
    <property type="molecule type" value="Genomic_DNA"/>
</dbReference>
<evidence type="ECO:0000256" key="2">
    <source>
        <dbReference type="ARBA" id="ARBA00022748"/>
    </source>
</evidence>
<reference evidence="6 7" key="1">
    <citation type="submission" date="2016-10" db="EMBL/GenBank/DDBJ databases">
        <authorList>
            <person name="de Groot N.N."/>
        </authorList>
    </citation>
    <scope>NUCLEOTIDE SEQUENCE [LARGE SCALE GENOMIC DNA]</scope>
    <source>
        <strain evidence="6 7">DSM 17890</strain>
    </source>
</reference>
<dbReference type="PROSITE" id="PS00194">
    <property type="entry name" value="THIOREDOXIN_1"/>
    <property type="match status" value="1"/>
</dbReference>
<keyword evidence="7" id="KW-1185">Reference proteome</keyword>
<dbReference type="Pfam" id="PF08534">
    <property type="entry name" value="Redoxin"/>
    <property type="match status" value="1"/>
</dbReference>
<dbReference type="AlphaFoldDB" id="A0A1H2VWW7"/>
<dbReference type="Gene3D" id="3.40.30.10">
    <property type="entry name" value="Glutaredoxin"/>
    <property type="match status" value="1"/>
</dbReference>
<dbReference type="PROSITE" id="PS51352">
    <property type="entry name" value="THIOREDOXIN_2"/>
    <property type="match status" value="1"/>
</dbReference>
<sequence>MGMRTSLLALVIGAFATLGNPAAAGELDAETRARIEEMRGEALAKLVLLDEPRELPAAEFEAPDGAAATLADFGGHVTLVNLWATWCPPCREEMPSLDALRRRMEGTGIEVITVAVQPGARDKAEAYMAEMGLHALEPYGDARNALPRAVGILGLPTTIILSPEGREIARMQGDADWASPEAEAVLRALAEAFDAEG</sequence>